<dbReference type="AlphaFoldDB" id="A0A8K1FDJ5"/>
<evidence type="ECO:0000256" key="2">
    <source>
        <dbReference type="ARBA" id="ARBA00022487"/>
    </source>
</evidence>
<dbReference type="Pfam" id="PF12697">
    <property type="entry name" value="Abhydrolase_6"/>
    <property type="match status" value="1"/>
</dbReference>
<evidence type="ECO:0000256" key="5">
    <source>
        <dbReference type="PIRNR" id="PIRNR022950"/>
    </source>
</evidence>
<dbReference type="Proteomes" id="UP000794436">
    <property type="component" value="Unassembled WGS sequence"/>
</dbReference>
<dbReference type="EMBL" id="SPLM01000109">
    <property type="protein sequence ID" value="TMW59490.1"/>
    <property type="molecule type" value="Genomic_DNA"/>
</dbReference>
<comment type="caution">
    <text evidence="8">The sequence shown here is derived from an EMBL/GenBank/DDBJ whole genome shotgun (WGS) entry which is preliminary data.</text>
</comment>
<feature type="active site" evidence="6">
    <location>
        <position position="119"/>
    </location>
</feature>
<dbReference type="SUPFAM" id="SSF53474">
    <property type="entry name" value="alpha/beta-Hydrolases"/>
    <property type="match status" value="1"/>
</dbReference>
<protein>
    <recommendedName>
        <fullName evidence="5">Protein phosphatase methylesterase 1</fullName>
        <shortName evidence="5">PME-1</shortName>
        <ecNumber evidence="5">3.1.1.-</ecNumber>
    </recommendedName>
</protein>
<name>A0A8K1FDJ5_PYTOL</name>
<sequence>MSSSEEDAWRQYFDTKEDVTLDNGDAFRTYHAGSKGPHIVLLHGGGYSSMTWCLLVPMLKEHFTLHALDFRGHGMTQTSDDQDLSISTLVQDVVDVLARILPESEEGGQKTQTVIAGHSLGGAVAVRVAATEKVSSLVGVMVIDVVEGTAVASLDHMHRILSKRPSVFSSPEQAVHWALQSGTVRNAEAAAVSIPSQLTEGDHHGTYKWRTDLASSAPYWKDWFLGLSEQFLSLKAAKVLVLAGSDRLDTALMRGQMMGKFELRLLYGSGHAIQEDCPDQLAQALVDFCGRCARTVDLASIRIAANGGAAACAGPAVSSANDLLAQRLAKARAMVPPVMPAVMPSSIPKPPPSS</sequence>
<comment type="function">
    <text evidence="5">Demethylates proteins that have been reversibly carboxymethylated.</text>
</comment>
<dbReference type="PANTHER" id="PTHR14189">
    <property type="entry name" value="PROTEIN PHOSPHATASE METHYLESTERASE-1 RELATED"/>
    <property type="match status" value="1"/>
</dbReference>
<dbReference type="OrthoDB" id="194865at2759"/>
<feature type="active site" evidence="6">
    <location>
        <position position="144"/>
    </location>
</feature>
<dbReference type="InterPro" id="IPR016812">
    <property type="entry name" value="PPase_methylesterase_euk"/>
</dbReference>
<evidence type="ECO:0000313" key="8">
    <source>
        <dbReference type="EMBL" id="TMW59490.1"/>
    </source>
</evidence>
<evidence type="ECO:0000256" key="6">
    <source>
        <dbReference type="PIRSR" id="PIRSR022950-1"/>
    </source>
</evidence>
<dbReference type="InterPro" id="IPR000073">
    <property type="entry name" value="AB_hydrolase_1"/>
</dbReference>
<organism evidence="8 9">
    <name type="scientific">Pythium oligandrum</name>
    <name type="common">Mycoparasitic fungus</name>
    <dbReference type="NCBI Taxonomy" id="41045"/>
    <lineage>
        <taxon>Eukaryota</taxon>
        <taxon>Sar</taxon>
        <taxon>Stramenopiles</taxon>
        <taxon>Oomycota</taxon>
        <taxon>Peronosporomycetes</taxon>
        <taxon>Pythiales</taxon>
        <taxon>Pythiaceae</taxon>
        <taxon>Pythium</taxon>
    </lineage>
</organism>
<gene>
    <name evidence="8" type="ORF">Poli38472_004559</name>
</gene>
<dbReference type="EC" id="3.1.1.-" evidence="5"/>
<accession>A0A8K1FDJ5</accession>
<feature type="domain" description="AB hydrolase-1" evidence="7">
    <location>
        <begin position="39"/>
        <end position="284"/>
    </location>
</feature>
<dbReference type="GO" id="GO:0051723">
    <property type="term" value="F:protein methylesterase activity"/>
    <property type="evidence" value="ECO:0007669"/>
    <property type="project" value="UniProtKB-EC"/>
</dbReference>
<evidence type="ECO:0000256" key="3">
    <source>
        <dbReference type="ARBA" id="ARBA00022801"/>
    </source>
</evidence>
<feature type="active site" evidence="6">
    <location>
        <position position="271"/>
    </location>
</feature>
<keyword evidence="9" id="KW-1185">Reference proteome</keyword>
<evidence type="ECO:0000256" key="4">
    <source>
        <dbReference type="ARBA" id="ARBA00049203"/>
    </source>
</evidence>
<dbReference type="InterPro" id="IPR029058">
    <property type="entry name" value="AB_hydrolase_fold"/>
</dbReference>
<reference evidence="8" key="1">
    <citation type="submission" date="2019-03" db="EMBL/GenBank/DDBJ databases">
        <title>Long read genome sequence of the mycoparasitic Pythium oligandrum ATCC 38472 isolated from sugarbeet rhizosphere.</title>
        <authorList>
            <person name="Gaulin E."/>
        </authorList>
    </citation>
    <scope>NUCLEOTIDE SEQUENCE</scope>
    <source>
        <strain evidence="8">ATCC 38472_TT</strain>
    </source>
</reference>
<dbReference type="Gene3D" id="3.40.50.1820">
    <property type="entry name" value="alpha/beta hydrolase"/>
    <property type="match status" value="1"/>
</dbReference>
<keyword evidence="2 5" id="KW-0719">Serine esterase</keyword>
<comment type="catalytic activity">
    <reaction evidence="4">
        <text>[phosphatase 2A protein]-C-terminal L-leucine methyl ester + H2O = [phosphatase 2A protein]-C-terminal L-leucine + methanol + H(+)</text>
        <dbReference type="Rhea" id="RHEA:48548"/>
        <dbReference type="Rhea" id="RHEA-COMP:12134"/>
        <dbReference type="Rhea" id="RHEA-COMP:12135"/>
        <dbReference type="ChEBI" id="CHEBI:15377"/>
        <dbReference type="ChEBI" id="CHEBI:15378"/>
        <dbReference type="ChEBI" id="CHEBI:17790"/>
        <dbReference type="ChEBI" id="CHEBI:90516"/>
        <dbReference type="ChEBI" id="CHEBI:90517"/>
        <dbReference type="EC" id="3.1.1.89"/>
    </reaction>
</comment>
<evidence type="ECO:0000259" key="7">
    <source>
        <dbReference type="Pfam" id="PF12697"/>
    </source>
</evidence>
<evidence type="ECO:0000256" key="1">
    <source>
        <dbReference type="ARBA" id="ARBA00008645"/>
    </source>
</evidence>
<keyword evidence="3 5" id="KW-0378">Hydrolase</keyword>
<proteinExistence type="inferred from homology"/>
<dbReference type="PANTHER" id="PTHR14189:SF0">
    <property type="entry name" value="PROTEIN PHOSPHATASE METHYLESTERASE 1"/>
    <property type="match status" value="1"/>
</dbReference>
<dbReference type="PIRSF" id="PIRSF022950">
    <property type="entry name" value="PPase_methylesterase_euk"/>
    <property type="match status" value="1"/>
</dbReference>
<comment type="similarity">
    <text evidence="1 5">Belongs to the AB hydrolase superfamily.</text>
</comment>
<evidence type="ECO:0000313" key="9">
    <source>
        <dbReference type="Proteomes" id="UP000794436"/>
    </source>
</evidence>